<gene>
    <name evidence="1" type="ORF">BCV69DRAFT_128387</name>
</gene>
<sequence>MSLLVWLRSGDTALLRNETEAVPRRSSDELGACNVWRSEHWIEGHLKIDLRFGQGNLRPRQSHALHLGTRRRARFFRGDGADAHYEESDCQEKCGIGIRQTWQTTLCLADSLRGGKKSKGYKLAMLAINFEIVHGHFLSNSEWLLQAVNSTCERQPSSLRHDRNCSGLGTLHL</sequence>
<dbReference type="AlphaFoldDB" id="A0A316TY75"/>
<keyword evidence="2" id="KW-1185">Reference proteome</keyword>
<proteinExistence type="predicted"/>
<evidence type="ECO:0000313" key="2">
    <source>
        <dbReference type="Proteomes" id="UP000245942"/>
    </source>
</evidence>
<organism evidence="1 2">
    <name type="scientific">Pseudomicrostroma glucosiphilum</name>
    <dbReference type="NCBI Taxonomy" id="1684307"/>
    <lineage>
        <taxon>Eukaryota</taxon>
        <taxon>Fungi</taxon>
        <taxon>Dikarya</taxon>
        <taxon>Basidiomycota</taxon>
        <taxon>Ustilaginomycotina</taxon>
        <taxon>Exobasidiomycetes</taxon>
        <taxon>Microstromatales</taxon>
        <taxon>Microstromatales incertae sedis</taxon>
        <taxon>Pseudomicrostroma</taxon>
    </lineage>
</organism>
<accession>A0A316TY75</accession>
<dbReference type="GeneID" id="37010936"/>
<dbReference type="RefSeq" id="XP_025344898.1">
    <property type="nucleotide sequence ID" value="XM_025489202.1"/>
</dbReference>
<name>A0A316TY75_9BASI</name>
<dbReference type="EMBL" id="KZ819341">
    <property type="protein sequence ID" value="PWN17738.1"/>
    <property type="molecule type" value="Genomic_DNA"/>
</dbReference>
<protein>
    <submittedName>
        <fullName evidence="1">Uncharacterized protein</fullName>
    </submittedName>
</protein>
<reference evidence="1 2" key="1">
    <citation type="journal article" date="2018" name="Mol. Biol. Evol.">
        <title>Broad Genomic Sampling Reveals a Smut Pathogenic Ancestry of the Fungal Clade Ustilaginomycotina.</title>
        <authorList>
            <person name="Kijpornyongpan T."/>
            <person name="Mondo S.J."/>
            <person name="Barry K."/>
            <person name="Sandor L."/>
            <person name="Lee J."/>
            <person name="Lipzen A."/>
            <person name="Pangilinan J."/>
            <person name="LaButti K."/>
            <person name="Hainaut M."/>
            <person name="Henrissat B."/>
            <person name="Grigoriev I.V."/>
            <person name="Spatafora J.W."/>
            <person name="Aime M.C."/>
        </authorList>
    </citation>
    <scope>NUCLEOTIDE SEQUENCE [LARGE SCALE GENOMIC DNA]</scope>
    <source>
        <strain evidence="1 2">MCA 4718</strain>
    </source>
</reference>
<evidence type="ECO:0000313" key="1">
    <source>
        <dbReference type="EMBL" id="PWN17738.1"/>
    </source>
</evidence>
<dbReference type="Proteomes" id="UP000245942">
    <property type="component" value="Unassembled WGS sequence"/>
</dbReference>